<keyword evidence="4 10" id="KW-1003">Cell membrane</keyword>
<feature type="transmembrane region" description="Helical" evidence="10">
    <location>
        <begin position="209"/>
        <end position="233"/>
    </location>
</feature>
<dbReference type="InterPro" id="IPR002010">
    <property type="entry name" value="T3SS_IM_R"/>
</dbReference>
<comment type="caution">
    <text evidence="11">The sequence shown here is derived from an EMBL/GenBank/DDBJ whole genome shotgun (WGS) entry which is preliminary data.</text>
</comment>
<keyword evidence="11" id="KW-0282">Flagellum</keyword>
<feature type="transmembrane region" description="Helical" evidence="10">
    <location>
        <begin position="121"/>
        <end position="139"/>
    </location>
</feature>
<comment type="function">
    <text evidence="1 10">Role in flagellar biosynthesis.</text>
</comment>
<dbReference type="Proteomes" id="UP001649381">
    <property type="component" value="Unassembled WGS sequence"/>
</dbReference>
<sequence length="257" mass="28582">MEFVNSIPVFLLILVRVTGFMATVPIFSYRNIPVIHKIGLSIILSFFILTTLQSPLVALNGEYFLLIIKEMMIGLSIGFIASIILYALQVAGGFIDLQMGFAIANVFDPQTGIQSPLIGRYLYIFAILFLLSIDAHHMILNGIYESYQFAPIDEFAFMFADGNVARLVSDTVVTMFYIAFQMAIPVVGCLFLVDLALGIVSRTVPQVNVFIVGLPLKIFVSFFVLLLVLPIMFQMIEGLAIDMLEVMRKMTKLLGGQ</sequence>
<gene>
    <name evidence="11" type="primary">fliR</name>
    <name evidence="11" type="ORF">L2716_05210</name>
</gene>
<feature type="transmembrane region" description="Helical" evidence="10">
    <location>
        <begin position="175"/>
        <end position="197"/>
    </location>
</feature>
<dbReference type="InterPro" id="IPR006303">
    <property type="entry name" value="FliR"/>
</dbReference>
<evidence type="ECO:0000256" key="5">
    <source>
        <dbReference type="ARBA" id="ARBA00022692"/>
    </source>
</evidence>
<keyword evidence="7 10" id="KW-0472">Membrane</keyword>
<dbReference type="RefSeq" id="WP_236332445.1">
    <property type="nucleotide sequence ID" value="NZ_JAKIJS010000001.1"/>
</dbReference>
<comment type="subcellular location">
    <subcellularLocation>
        <location evidence="10">Cell membrane</location>
        <topology evidence="10">Multi-pass membrane protein</topology>
    </subcellularLocation>
    <subcellularLocation>
        <location evidence="10">Bacterial flagellum basal body</location>
    </subcellularLocation>
</comment>
<keyword evidence="8 10" id="KW-0975">Bacterial flagellum</keyword>
<keyword evidence="5 10" id="KW-0812">Transmembrane</keyword>
<evidence type="ECO:0000256" key="6">
    <source>
        <dbReference type="ARBA" id="ARBA00022989"/>
    </source>
</evidence>
<dbReference type="EMBL" id="JAKIJS010000001">
    <property type="protein sequence ID" value="MCF6137122.1"/>
    <property type="molecule type" value="Genomic_DNA"/>
</dbReference>
<keyword evidence="11" id="KW-0966">Cell projection</keyword>
<keyword evidence="12" id="KW-1185">Reference proteome</keyword>
<feature type="transmembrane region" description="Helical" evidence="10">
    <location>
        <begin position="63"/>
        <end position="88"/>
    </location>
</feature>
<name>A0ABS9H012_9BACL</name>
<feature type="transmembrane region" description="Helical" evidence="10">
    <location>
        <begin position="38"/>
        <end position="57"/>
    </location>
</feature>
<evidence type="ECO:0000256" key="9">
    <source>
        <dbReference type="NCBIfam" id="TIGR01400"/>
    </source>
</evidence>
<evidence type="ECO:0000256" key="7">
    <source>
        <dbReference type="ARBA" id="ARBA00023136"/>
    </source>
</evidence>
<dbReference type="PANTHER" id="PTHR30065:SF1">
    <property type="entry name" value="SURFACE PRESENTATION OF ANTIGENS PROTEIN SPAR"/>
    <property type="match status" value="1"/>
</dbReference>
<evidence type="ECO:0000256" key="8">
    <source>
        <dbReference type="ARBA" id="ARBA00023143"/>
    </source>
</evidence>
<organism evidence="11 12">
    <name type="scientific">Pseudalkalibacillus berkeleyi</name>
    <dbReference type="NCBI Taxonomy" id="1069813"/>
    <lineage>
        <taxon>Bacteria</taxon>
        <taxon>Bacillati</taxon>
        <taxon>Bacillota</taxon>
        <taxon>Bacilli</taxon>
        <taxon>Bacillales</taxon>
        <taxon>Fictibacillaceae</taxon>
        <taxon>Pseudalkalibacillus</taxon>
    </lineage>
</organism>
<keyword evidence="6 10" id="KW-1133">Transmembrane helix</keyword>
<evidence type="ECO:0000256" key="3">
    <source>
        <dbReference type="ARBA" id="ARBA00021717"/>
    </source>
</evidence>
<dbReference type="Pfam" id="PF01311">
    <property type="entry name" value="Bac_export_1"/>
    <property type="match status" value="1"/>
</dbReference>
<proteinExistence type="inferred from homology"/>
<evidence type="ECO:0000256" key="2">
    <source>
        <dbReference type="ARBA" id="ARBA00009772"/>
    </source>
</evidence>
<dbReference type="PANTHER" id="PTHR30065">
    <property type="entry name" value="FLAGELLAR BIOSYNTHETIC PROTEIN FLIR"/>
    <property type="match status" value="1"/>
</dbReference>
<protein>
    <recommendedName>
        <fullName evidence="3 9">Flagellar biosynthetic protein FliR</fullName>
    </recommendedName>
</protein>
<keyword evidence="11" id="KW-0969">Cilium</keyword>
<dbReference type="PRINTS" id="PR00953">
    <property type="entry name" value="TYPE3IMRPROT"/>
</dbReference>
<evidence type="ECO:0000256" key="10">
    <source>
        <dbReference type="RuleBase" id="RU362071"/>
    </source>
</evidence>
<dbReference type="NCBIfam" id="TIGR01400">
    <property type="entry name" value="fliR"/>
    <property type="match status" value="1"/>
</dbReference>
<evidence type="ECO:0000256" key="1">
    <source>
        <dbReference type="ARBA" id="ARBA00002578"/>
    </source>
</evidence>
<evidence type="ECO:0000313" key="11">
    <source>
        <dbReference type="EMBL" id="MCF6137122.1"/>
    </source>
</evidence>
<reference evidence="11 12" key="1">
    <citation type="submission" date="2022-01" db="EMBL/GenBank/DDBJ databases">
        <title>Alkalihalobacillus sp. EGI L200015, a novel bacterium isolated from a salt lake sediment.</title>
        <authorList>
            <person name="Gao L."/>
            <person name="Fang B.-Z."/>
            <person name="Li W.-J."/>
        </authorList>
    </citation>
    <scope>NUCLEOTIDE SEQUENCE [LARGE SCALE GENOMIC DNA]</scope>
    <source>
        <strain evidence="11 12">KCTC 12718</strain>
    </source>
</reference>
<evidence type="ECO:0000256" key="4">
    <source>
        <dbReference type="ARBA" id="ARBA00022475"/>
    </source>
</evidence>
<feature type="transmembrane region" description="Helical" evidence="10">
    <location>
        <begin position="6"/>
        <end position="26"/>
    </location>
</feature>
<comment type="similarity">
    <text evidence="2 10">Belongs to the FliR/MopE/SpaR family.</text>
</comment>
<evidence type="ECO:0000313" key="12">
    <source>
        <dbReference type="Proteomes" id="UP001649381"/>
    </source>
</evidence>
<accession>A0ABS9H012</accession>